<dbReference type="Proteomes" id="UP000018888">
    <property type="component" value="Unassembled WGS sequence"/>
</dbReference>
<keyword evidence="1" id="KW-1133">Transmembrane helix</keyword>
<gene>
    <name evidence="2" type="ORF">GLOIN_2v1660580</name>
</gene>
<keyword evidence="1" id="KW-0812">Transmembrane</keyword>
<name>A0A2P4PL71_RHIID</name>
<dbReference type="AlphaFoldDB" id="A0A2P4PL71"/>
<keyword evidence="1" id="KW-0472">Membrane</keyword>
<protein>
    <submittedName>
        <fullName evidence="2">Uncharacterized protein</fullName>
    </submittedName>
</protein>
<reference evidence="2 3" key="2">
    <citation type="journal article" date="2018" name="New Phytol.">
        <title>High intraspecific genome diversity in the model arbuscular mycorrhizal symbiont Rhizophagus irregularis.</title>
        <authorList>
            <person name="Chen E.C.H."/>
            <person name="Morin E."/>
            <person name="Beaudet D."/>
            <person name="Noel J."/>
            <person name="Yildirir G."/>
            <person name="Ndikumana S."/>
            <person name="Charron P."/>
            <person name="St-Onge C."/>
            <person name="Giorgi J."/>
            <person name="Kruger M."/>
            <person name="Marton T."/>
            <person name="Ropars J."/>
            <person name="Grigoriev I.V."/>
            <person name="Hainaut M."/>
            <person name="Henrissat B."/>
            <person name="Roux C."/>
            <person name="Martin F."/>
            <person name="Corradi N."/>
        </authorList>
    </citation>
    <scope>NUCLEOTIDE SEQUENCE [LARGE SCALE GENOMIC DNA]</scope>
    <source>
        <strain evidence="2 3">DAOM 197198</strain>
    </source>
</reference>
<feature type="transmembrane region" description="Helical" evidence="1">
    <location>
        <begin position="15"/>
        <end position="34"/>
    </location>
</feature>
<evidence type="ECO:0000313" key="3">
    <source>
        <dbReference type="Proteomes" id="UP000018888"/>
    </source>
</evidence>
<evidence type="ECO:0000313" key="2">
    <source>
        <dbReference type="EMBL" id="POG66107.1"/>
    </source>
</evidence>
<reference evidence="2 3" key="1">
    <citation type="journal article" date="2013" name="Proc. Natl. Acad. Sci. U.S.A.">
        <title>Genome of an arbuscular mycorrhizal fungus provides insight into the oldest plant symbiosis.</title>
        <authorList>
            <person name="Tisserant E."/>
            <person name="Malbreil M."/>
            <person name="Kuo A."/>
            <person name="Kohler A."/>
            <person name="Symeonidi A."/>
            <person name="Balestrini R."/>
            <person name="Charron P."/>
            <person name="Duensing N."/>
            <person name="Frei Dit Frey N."/>
            <person name="Gianinazzi-Pearson V."/>
            <person name="Gilbert L.B."/>
            <person name="Handa Y."/>
            <person name="Herr J.R."/>
            <person name="Hijri M."/>
            <person name="Koul R."/>
            <person name="Kawaguchi M."/>
            <person name="Krajinski F."/>
            <person name="Lammers P.J."/>
            <person name="Masclaux F.G."/>
            <person name="Murat C."/>
            <person name="Morin E."/>
            <person name="Ndikumana S."/>
            <person name="Pagni M."/>
            <person name="Petitpierre D."/>
            <person name="Requena N."/>
            <person name="Rosikiewicz P."/>
            <person name="Riley R."/>
            <person name="Saito K."/>
            <person name="San Clemente H."/>
            <person name="Shapiro H."/>
            <person name="van Tuinen D."/>
            <person name="Becard G."/>
            <person name="Bonfante P."/>
            <person name="Paszkowski U."/>
            <person name="Shachar-Hill Y.Y."/>
            <person name="Tuskan G.A."/>
            <person name="Young P.W."/>
            <person name="Sanders I.R."/>
            <person name="Henrissat B."/>
            <person name="Rensing S.A."/>
            <person name="Grigoriev I.V."/>
            <person name="Corradi N."/>
            <person name="Roux C."/>
            <person name="Martin F."/>
        </authorList>
    </citation>
    <scope>NUCLEOTIDE SEQUENCE [LARGE SCALE GENOMIC DNA]</scope>
    <source>
        <strain evidence="2 3">DAOM 197198</strain>
    </source>
</reference>
<dbReference type="EMBL" id="AUPC02000199">
    <property type="protein sequence ID" value="POG66107.1"/>
    <property type="molecule type" value="Genomic_DNA"/>
</dbReference>
<keyword evidence="3" id="KW-1185">Reference proteome</keyword>
<sequence>MDILSALMLTYLHQIFQSYYFFVLFCFLSSLHWIRAKRKEFLLFIALITLGCLNYSLPTAVT</sequence>
<comment type="caution">
    <text evidence="2">The sequence shown here is derived from an EMBL/GenBank/DDBJ whole genome shotgun (WGS) entry which is preliminary data.</text>
</comment>
<evidence type="ECO:0000256" key="1">
    <source>
        <dbReference type="SAM" id="Phobius"/>
    </source>
</evidence>
<proteinExistence type="predicted"/>
<organism evidence="2 3">
    <name type="scientific">Rhizophagus irregularis (strain DAOM 181602 / DAOM 197198 / MUCL 43194)</name>
    <name type="common">Arbuscular mycorrhizal fungus</name>
    <name type="synonym">Glomus intraradices</name>
    <dbReference type="NCBI Taxonomy" id="747089"/>
    <lineage>
        <taxon>Eukaryota</taxon>
        <taxon>Fungi</taxon>
        <taxon>Fungi incertae sedis</taxon>
        <taxon>Mucoromycota</taxon>
        <taxon>Glomeromycotina</taxon>
        <taxon>Glomeromycetes</taxon>
        <taxon>Glomerales</taxon>
        <taxon>Glomeraceae</taxon>
        <taxon>Rhizophagus</taxon>
    </lineage>
</organism>
<feature type="transmembrane region" description="Helical" evidence="1">
    <location>
        <begin position="41"/>
        <end position="57"/>
    </location>
</feature>
<accession>A0A2P4PL71</accession>